<evidence type="ECO:0000259" key="8">
    <source>
        <dbReference type="Pfam" id="PF04024"/>
    </source>
</evidence>
<evidence type="ECO:0000256" key="2">
    <source>
        <dbReference type="ARBA" id="ARBA00022475"/>
    </source>
</evidence>
<feature type="region of interest" description="Disordered" evidence="6">
    <location>
        <begin position="1"/>
        <end position="20"/>
    </location>
</feature>
<evidence type="ECO:0000313" key="9">
    <source>
        <dbReference type="EMBL" id="GAA1492987.1"/>
    </source>
</evidence>
<feature type="transmembrane region" description="Helical" evidence="7">
    <location>
        <begin position="59"/>
        <end position="81"/>
    </location>
</feature>
<feature type="domain" description="Phage shock protein PspC N-terminal" evidence="8">
    <location>
        <begin position="29"/>
        <end position="84"/>
    </location>
</feature>
<evidence type="ECO:0000256" key="3">
    <source>
        <dbReference type="ARBA" id="ARBA00022692"/>
    </source>
</evidence>
<evidence type="ECO:0000256" key="5">
    <source>
        <dbReference type="ARBA" id="ARBA00023136"/>
    </source>
</evidence>
<dbReference type="PANTHER" id="PTHR33885">
    <property type="entry name" value="PHAGE SHOCK PROTEIN C"/>
    <property type="match status" value="1"/>
</dbReference>
<dbReference type="EMBL" id="BAAAJX010000005">
    <property type="protein sequence ID" value="GAA1492987.1"/>
    <property type="molecule type" value="Genomic_DNA"/>
</dbReference>
<sequence>MGLSPPRSGGLSAYRGAAAPRSVEDMTNTLHRPRSGRLLAGVCAGIADRFGWSRTGVRVLWVILSLFPGPLWIAYVVLWIVMPTQGKRR</sequence>
<dbReference type="Pfam" id="PF04024">
    <property type="entry name" value="PspC"/>
    <property type="match status" value="1"/>
</dbReference>
<proteinExistence type="predicted"/>
<evidence type="ECO:0000313" key="10">
    <source>
        <dbReference type="Proteomes" id="UP001501742"/>
    </source>
</evidence>
<gene>
    <name evidence="9" type="ORF">GCM10009627_13330</name>
</gene>
<evidence type="ECO:0000256" key="6">
    <source>
        <dbReference type="SAM" id="MobiDB-lite"/>
    </source>
</evidence>
<keyword evidence="4 7" id="KW-1133">Transmembrane helix</keyword>
<dbReference type="PANTHER" id="PTHR33885:SF3">
    <property type="entry name" value="PHAGE SHOCK PROTEIN C"/>
    <property type="match status" value="1"/>
</dbReference>
<reference evidence="10" key="1">
    <citation type="journal article" date="2019" name="Int. J. Syst. Evol. Microbiol.">
        <title>The Global Catalogue of Microorganisms (GCM) 10K type strain sequencing project: providing services to taxonomists for standard genome sequencing and annotation.</title>
        <authorList>
            <consortium name="The Broad Institute Genomics Platform"/>
            <consortium name="The Broad Institute Genome Sequencing Center for Infectious Disease"/>
            <person name="Wu L."/>
            <person name="Ma J."/>
        </authorList>
    </citation>
    <scope>NUCLEOTIDE SEQUENCE [LARGE SCALE GENOMIC DNA]</scope>
    <source>
        <strain evidence="10">JCM 12140</strain>
    </source>
</reference>
<evidence type="ECO:0000256" key="1">
    <source>
        <dbReference type="ARBA" id="ARBA00004162"/>
    </source>
</evidence>
<organism evidence="9 10">
    <name type="scientific">Curtobacterium herbarum</name>
    <dbReference type="NCBI Taxonomy" id="150122"/>
    <lineage>
        <taxon>Bacteria</taxon>
        <taxon>Bacillati</taxon>
        <taxon>Actinomycetota</taxon>
        <taxon>Actinomycetes</taxon>
        <taxon>Micrococcales</taxon>
        <taxon>Microbacteriaceae</taxon>
        <taxon>Curtobacterium</taxon>
    </lineage>
</organism>
<keyword evidence="3 7" id="KW-0812">Transmembrane</keyword>
<comment type="caution">
    <text evidence="9">The sequence shown here is derived from an EMBL/GenBank/DDBJ whole genome shotgun (WGS) entry which is preliminary data.</text>
</comment>
<protein>
    <recommendedName>
        <fullName evidence="8">Phage shock protein PspC N-terminal domain-containing protein</fullName>
    </recommendedName>
</protein>
<accession>A0ABP4K2B4</accession>
<keyword evidence="5 7" id="KW-0472">Membrane</keyword>
<keyword evidence="2" id="KW-1003">Cell membrane</keyword>
<name>A0ABP4K2B4_9MICO</name>
<dbReference type="Proteomes" id="UP001501742">
    <property type="component" value="Unassembled WGS sequence"/>
</dbReference>
<comment type="subcellular location">
    <subcellularLocation>
        <location evidence="1">Cell membrane</location>
        <topology evidence="1">Single-pass membrane protein</topology>
    </subcellularLocation>
</comment>
<dbReference type="InterPro" id="IPR052027">
    <property type="entry name" value="PspC"/>
</dbReference>
<dbReference type="InterPro" id="IPR007168">
    <property type="entry name" value="Phageshock_PspC_N"/>
</dbReference>
<evidence type="ECO:0000256" key="4">
    <source>
        <dbReference type="ARBA" id="ARBA00022989"/>
    </source>
</evidence>
<keyword evidence="10" id="KW-1185">Reference proteome</keyword>
<evidence type="ECO:0000256" key="7">
    <source>
        <dbReference type="SAM" id="Phobius"/>
    </source>
</evidence>